<accession>A0A2A4WYX3</accession>
<reference evidence="2" key="1">
    <citation type="submission" date="2017-08" db="EMBL/GenBank/DDBJ databases">
        <title>A dynamic microbial community with high functional redundancy inhabits the cold, oxic subseafloor aquifer.</title>
        <authorList>
            <person name="Tully B.J."/>
            <person name="Wheat C.G."/>
            <person name="Glazer B.T."/>
            <person name="Huber J.A."/>
        </authorList>
    </citation>
    <scope>NUCLEOTIDE SEQUENCE [LARGE SCALE GENOMIC DNA]</scope>
</reference>
<organism evidence="1 2">
    <name type="scientific">SAR86 cluster bacterium</name>
    <dbReference type="NCBI Taxonomy" id="2030880"/>
    <lineage>
        <taxon>Bacteria</taxon>
        <taxon>Pseudomonadati</taxon>
        <taxon>Pseudomonadota</taxon>
        <taxon>Gammaproteobacteria</taxon>
        <taxon>SAR86 cluster</taxon>
    </lineage>
</organism>
<name>A0A2A4WYX3_9GAMM</name>
<dbReference type="AlphaFoldDB" id="A0A2A4WYX3"/>
<gene>
    <name evidence="1" type="ORF">COB20_13895</name>
</gene>
<evidence type="ECO:0000313" key="1">
    <source>
        <dbReference type="EMBL" id="PCI75019.1"/>
    </source>
</evidence>
<dbReference type="Proteomes" id="UP000218767">
    <property type="component" value="Unassembled WGS sequence"/>
</dbReference>
<comment type="caution">
    <text evidence="1">The sequence shown here is derived from an EMBL/GenBank/DDBJ whole genome shotgun (WGS) entry which is preliminary data.</text>
</comment>
<evidence type="ECO:0000313" key="2">
    <source>
        <dbReference type="Proteomes" id="UP000218767"/>
    </source>
</evidence>
<sequence length="101" mass="11380">MVVNISPDGRAYSLGKINSTMHVYNTNNPPGRVTNYDITITSMFYRSVDVLPGHSDQYAPNDNAVYIQNNGPSKLQVLYVEELISPEDAGWKEVKKMPKKF</sequence>
<proteinExistence type="predicted"/>
<protein>
    <submittedName>
        <fullName evidence="1">Uncharacterized protein</fullName>
    </submittedName>
</protein>
<dbReference type="EMBL" id="NVUL01000085">
    <property type="protein sequence ID" value="PCI75019.1"/>
    <property type="molecule type" value="Genomic_DNA"/>
</dbReference>